<feature type="domain" description="N-acetyltransferase" evidence="3">
    <location>
        <begin position="6"/>
        <end position="169"/>
    </location>
</feature>
<dbReference type="InterPro" id="IPR000182">
    <property type="entry name" value="GNAT_dom"/>
</dbReference>
<dbReference type="PANTHER" id="PTHR43072">
    <property type="entry name" value="N-ACETYLTRANSFERASE"/>
    <property type="match status" value="1"/>
</dbReference>
<dbReference type="OrthoDB" id="5459937at2"/>
<dbReference type="Proteomes" id="UP000270411">
    <property type="component" value="Chromosome 1"/>
</dbReference>
<evidence type="ECO:0000256" key="1">
    <source>
        <dbReference type="ARBA" id="ARBA00022679"/>
    </source>
</evidence>
<accession>A0A3G8H2M7</accession>
<dbReference type="EMBL" id="CP033969">
    <property type="protein sequence ID" value="AZG14569.1"/>
    <property type="molecule type" value="Genomic_DNA"/>
</dbReference>
<evidence type="ECO:0000313" key="5">
    <source>
        <dbReference type="Proteomes" id="UP000270411"/>
    </source>
</evidence>
<dbReference type="SUPFAM" id="SSF55729">
    <property type="entry name" value="Acyl-CoA N-acyltransferases (Nat)"/>
    <property type="match status" value="1"/>
</dbReference>
<keyword evidence="2" id="KW-0012">Acyltransferase</keyword>
<dbReference type="AlphaFoldDB" id="A0A3G8H2M7"/>
<protein>
    <submittedName>
        <fullName evidence="4">N-acetyltransferase family protein</fullName>
    </submittedName>
</protein>
<gene>
    <name evidence="4" type="ORF">EHF44_14620</name>
</gene>
<proteinExistence type="predicted"/>
<dbReference type="PROSITE" id="PS51186">
    <property type="entry name" value="GNAT"/>
    <property type="match status" value="1"/>
</dbReference>
<dbReference type="KEGG" id="cpau:EHF44_14620"/>
<dbReference type="GO" id="GO:0016747">
    <property type="term" value="F:acyltransferase activity, transferring groups other than amino-acyl groups"/>
    <property type="evidence" value="ECO:0007669"/>
    <property type="project" value="InterPro"/>
</dbReference>
<dbReference type="Gene3D" id="3.40.630.30">
    <property type="match status" value="1"/>
</dbReference>
<reference evidence="5" key="1">
    <citation type="submission" date="2018-11" db="EMBL/GenBank/DDBJ databases">
        <title>FDA dAtabase for Regulatory Grade micrObial Sequences (FDA-ARGOS): Supporting development and validation of Infectious Disease Dx tests.</title>
        <authorList>
            <person name="Goldberg B."/>
            <person name="Campos J."/>
            <person name="Tallon L."/>
            <person name="Sadzewicz L."/>
            <person name="Zhao X."/>
            <person name="Vavikolanu K."/>
            <person name="Mehta A."/>
            <person name="Aluvathingal J."/>
            <person name="Nadendla S."/>
            <person name="Geyer C."/>
            <person name="Nandy P."/>
            <person name="Yan Y."/>
            <person name="Sichtig H."/>
        </authorList>
    </citation>
    <scope>NUCLEOTIDE SEQUENCE [LARGE SCALE GENOMIC DNA]</scope>
    <source>
        <strain evidence="5">FDAARGOS_614</strain>
    </source>
</reference>
<dbReference type="InterPro" id="IPR016181">
    <property type="entry name" value="Acyl_CoA_acyltransferase"/>
</dbReference>
<sequence length="169" mass="18647">MSQSGFTLRLATRDDLPGIVDIYNSTVASRMVTADTEPVSVASREAWFDAHQPARRPLWVCEAADGRMAGWVSYSDFYGRPAYGATAEVSIYLHEDFRGQGLGRLLLDEAISHAPKVGVNTLLGFIFGHNAPSLALFERHGFSRWGDLPRVAVLDGVERDLVILGRRLD</sequence>
<evidence type="ECO:0000259" key="3">
    <source>
        <dbReference type="PROSITE" id="PS51186"/>
    </source>
</evidence>
<organism evidence="4 5">
    <name type="scientific">Cupriavidus pauculus</name>
    <dbReference type="NCBI Taxonomy" id="82633"/>
    <lineage>
        <taxon>Bacteria</taxon>
        <taxon>Pseudomonadati</taxon>
        <taxon>Pseudomonadota</taxon>
        <taxon>Betaproteobacteria</taxon>
        <taxon>Burkholderiales</taxon>
        <taxon>Burkholderiaceae</taxon>
        <taxon>Cupriavidus</taxon>
    </lineage>
</organism>
<dbReference type="RefSeq" id="WP_124684326.1">
    <property type="nucleotide sequence ID" value="NZ_CP033969.1"/>
</dbReference>
<dbReference type="Pfam" id="PF00583">
    <property type="entry name" value="Acetyltransf_1"/>
    <property type="match status" value="1"/>
</dbReference>
<evidence type="ECO:0000256" key="2">
    <source>
        <dbReference type="ARBA" id="ARBA00023315"/>
    </source>
</evidence>
<name>A0A3G8H2M7_9BURK</name>
<evidence type="ECO:0000313" key="4">
    <source>
        <dbReference type="EMBL" id="AZG14569.1"/>
    </source>
</evidence>
<keyword evidence="1 4" id="KW-0808">Transferase</keyword>
<dbReference type="CDD" id="cd04301">
    <property type="entry name" value="NAT_SF"/>
    <property type="match status" value="1"/>
</dbReference>
<dbReference type="PANTHER" id="PTHR43072:SF23">
    <property type="entry name" value="UPF0039 PROTEIN C11D3.02C"/>
    <property type="match status" value="1"/>
</dbReference>